<keyword evidence="2" id="KW-1185">Reference proteome</keyword>
<evidence type="ECO:0000313" key="2">
    <source>
        <dbReference type="Proteomes" id="UP001480082"/>
    </source>
</evidence>
<gene>
    <name evidence="1" type="ORF">NKI81_07130</name>
</gene>
<comment type="caution">
    <text evidence="1">The sequence shown here is derived from an EMBL/GenBank/DDBJ whole genome shotgun (WGS) entry which is preliminary data.</text>
</comment>
<organism evidence="1 2">
    <name type="scientific">Mesorhizobium australicum</name>
    <dbReference type="NCBI Taxonomy" id="536018"/>
    <lineage>
        <taxon>Bacteria</taxon>
        <taxon>Pseudomonadati</taxon>
        <taxon>Pseudomonadota</taxon>
        <taxon>Alphaproteobacteria</taxon>
        <taxon>Hyphomicrobiales</taxon>
        <taxon>Phyllobacteriaceae</taxon>
        <taxon>Mesorhizobium</taxon>
    </lineage>
</organism>
<proteinExistence type="predicted"/>
<name>A0ACC6SVG2_9HYPH</name>
<accession>A0ACC6SVG2</accession>
<reference evidence="1 2" key="1">
    <citation type="journal article" date="2024" name="Proc. Natl. Acad. Sci. U.S.A.">
        <title>The evolutionary genomics of adaptation to stress in wild rhizobium bacteria.</title>
        <authorList>
            <person name="Kehlet-Delgado H."/>
            <person name="Montoya A.P."/>
            <person name="Jensen K.T."/>
            <person name="Wendlandt C.E."/>
            <person name="Dexheimer C."/>
            <person name="Roberts M."/>
            <person name="Torres Martinez L."/>
            <person name="Friesen M.L."/>
            <person name="Griffitts J.S."/>
            <person name="Porter S.S."/>
        </authorList>
    </citation>
    <scope>NUCLEOTIDE SEQUENCE [LARGE SCALE GENOMIC DNA]</scope>
    <source>
        <strain evidence="1 2">M0468</strain>
    </source>
</reference>
<evidence type="ECO:0000313" key="1">
    <source>
        <dbReference type="EMBL" id="MER9283735.1"/>
    </source>
</evidence>
<dbReference type="EMBL" id="JAMYRI010000003">
    <property type="protein sequence ID" value="MER9283735.1"/>
    <property type="molecule type" value="Genomic_DNA"/>
</dbReference>
<sequence length="106" mass="11966">MAKLDKKLKTMDRAAAKRAKRIAAMSPEERQRYDAWQRTHQPGSAAARKRQRAERKSVAEIRDLVSRPPVTPSAEVAELDDLIARRKAELERGFAEQRTPNPGAFG</sequence>
<dbReference type="Proteomes" id="UP001480082">
    <property type="component" value="Unassembled WGS sequence"/>
</dbReference>
<protein>
    <submittedName>
        <fullName evidence="1">Uncharacterized protein</fullName>
    </submittedName>
</protein>